<dbReference type="EMBL" id="CAJJDN010000165">
    <property type="protein sequence ID" value="CAD8126179.1"/>
    <property type="molecule type" value="Genomic_DNA"/>
</dbReference>
<dbReference type="GO" id="GO:0007076">
    <property type="term" value="P:mitotic chromosome condensation"/>
    <property type="evidence" value="ECO:0007669"/>
    <property type="project" value="TreeGrafter"/>
</dbReference>
<evidence type="ECO:0000313" key="2">
    <source>
        <dbReference type="EMBL" id="CAD8126179.1"/>
    </source>
</evidence>
<dbReference type="GO" id="GO:0000793">
    <property type="term" value="C:condensed chromosome"/>
    <property type="evidence" value="ECO:0007669"/>
    <property type="project" value="TreeGrafter"/>
</dbReference>
<accession>A0A8S1RGX2</accession>
<feature type="coiled-coil region" evidence="1">
    <location>
        <begin position="317"/>
        <end position="363"/>
    </location>
</feature>
<evidence type="ECO:0000256" key="1">
    <source>
        <dbReference type="SAM" id="Coils"/>
    </source>
</evidence>
<feature type="coiled-coil region" evidence="1">
    <location>
        <begin position="1166"/>
        <end position="1539"/>
    </location>
</feature>
<comment type="caution">
    <text evidence="2">The sequence shown here is derived from an EMBL/GenBank/DDBJ whole genome shotgun (WGS) entry which is preliminary data.</text>
</comment>
<name>A0A8S1RGX2_9CILI</name>
<feature type="coiled-coil region" evidence="1">
    <location>
        <begin position="1608"/>
        <end position="1862"/>
    </location>
</feature>
<feature type="coiled-coil region" evidence="1">
    <location>
        <begin position="73"/>
        <end position="269"/>
    </location>
</feature>
<feature type="coiled-coil region" evidence="1">
    <location>
        <begin position="655"/>
        <end position="792"/>
    </location>
</feature>
<dbReference type="GO" id="GO:0000796">
    <property type="term" value="C:condensin complex"/>
    <property type="evidence" value="ECO:0007669"/>
    <property type="project" value="TreeGrafter"/>
</dbReference>
<gene>
    <name evidence="2" type="ORF">PSON_ATCC_30995.1.T1650071</name>
</gene>
<keyword evidence="3" id="KW-1185">Reference proteome</keyword>
<keyword evidence="1" id="KW-0175">Coiled coil</keyword>
<feature type="coiled-coil region" evidence="1">
    <location>
        <begin position="1006"/>
        <end position="1141"/>
    </location>
</feature>
<evidence type="ECO:0000313" key="3">
    <source>
        <dbReference type="Proteomes" id="UP000692954"/>
    </source>
</evidence>
<dbReference type="Proteomes" id="UP000692954">
    <property type="component" value="Unassembled WGS sequence"/>
</dbReference>
<dbReference type="OrthoDB" id="308388at2759"/>
<feature type="coiled-coil region" evidence="1">
    <location>
        <begin position="413"/>
        <end position="542"/>
    </location>
</feature>
<proteinExistence type="predicted"/>
<protein>
    <submittedName>
        <fullName evidence="2">Uncharacterized protein</fullName>
    </submittedName>
</protein>
<dbReference type="PANTHER" id="PTHR43941:SF1">
    <property type="entry name" value="STRUCTURAL MAINTENANCE OF CHROMOSOMES PROTEIN 2"/>
    <property type="match status" value="1"/>
</dbReference>
<sequence>MSQITSSFLKVMNIQIQDLDQLIKQQEKTITDQADEIKILKNRMNQKDILSQPIFDNAIDQLLAFPNSLNAIGLQVQQEFEKLKQQLQEKEQELQQLKLGQGNQRGSYKPNTSQVDEIIKQHEEIDDILIELEKKLYDKKQQKQELEQMIGSYQEDEKMLKQLKQQMSVLNEQLIVEKTYNSDVRHQLKKLLEETQKLNEDLEKKLSEKMELEDQMIKTKNQLEYLKSQNIMLGIGTPIKGETEKLIEIDDLVKQNQAVDDLLHELQIKLLEKQQAHNLMLDEMSKKDLFGNEQNSSTSLKASGMSPKKELISQLDVEQHECDIIQQQLKLKQKEVQELKQKLQKEKQEVYNLQNQLQEEIEVKVSVESQLQNVQLKQITIQPTVKSYIEEVPTINIFGPQKESIPQDYQFQIDQLKEVVKQQESQIEFLKFEIQQKDEIMCMSQHTYLQELNEQNQDMENRIQDLKNQLNYKKKRRDQLELIVSEDQKPKRKSFVQNSELMEMQEQLHEKNMNIVQLYEEISKLQKQLYEKEQELQQRDVELRYEALMKTNEDQCEKADELVKKNLAMDELIHQLELRLVEKESKLKELEYLNTSKNYEIESNQNNNSFYKERESIIRDSGINSYDQDQDHQFIQQQQILVGFNNNIEQLKSKIECQKYELQEKDKIIEQLKQQLNELKRSHFNQQILAIQDVSVINRQINVLQEQADNLVKQNLALEDVIHELEFKLQQKKSKQEEVQKMIQDFQQEEIQQRQLKSDEMVKKNLELDEKIQQMESRLIQKQQQQYELEQRLSQHSRSMPQPLQIFHEDQDINQDHNSNLSELTIQIAQITESVRQLSQDDIELEFLQKQKKEKQSQIEQLKLFIQSSTDVLQDLQSEQQIKQEQVEKMKSENKDIELLFKELQNQQMNFIENVSKSELNVPNWLNQNMEQSKRLDELQKGQKKVKQQIKNLELLILDLQIVVKQKQDELQRLSQENYQISILWKKQKQKRDYLLKEQRPLGEKVGLLEQQVNDLLAQERRLELELTRLCQAAEQAKQLKQTKEQQVSTLSIESSQLDQNIMLLKDDIEQAKILEQQLIEQQNQYKQKNALIEQEIKIYTEMNLDSANINRKIEDLTHQISDEKQLFEQLIEELQIQKEQVLLILPQKEEIQRLYTLSRQQYDQNVEDLSELQKMQQKVQDQKNQVIQEVNYLKLYTENQEKQLIELQNLRAKSEDSIKQENTLKNAIQDKADRIQQELDRNKQAIQTQINILEKQNKEKEQREEQIKKIRLEIEEQKNNLNMLTDQQMKHLHQIDQVAKINKDMERLMKEMFEKEEQVLQYTGLLYQKEQKIKEQKLKFNQLEDELKFYQKEEDEIKKRIQEEDDKLSKFESEFSIKSEMRSKLEDDLAKLEMNLNSLEEMIKNKNDELRSFNELKEELVLYKQQYSQIQTEIREKQEQIQEFEKQRSRLSGEIKKEQDQLTEINEEIYHTKVKEEEMNYQIKQKLKDLDQLNDQFRKLDDDTKMLEAVIQLKEKELKQYQEKKEILKKDLELTNLQVVEVKKQLNNNKKKQQKSTIIDSNEVEVYEDLLSQQISSLNSRNLNLKDDLQKLVSSQSQPIFQNVQQIEGTKTQLEELQSTIKEKDKKLDILEQQLQQLSMQQSRVTIQPSFYFDDDPVLLQLQDKFTKESEMLDDLQSKLKKTAERHHELAVKLQEWAEKEHKLAIELDQRRYCVEKIEKELETLFQKQSDLENDKVNIQQKMYQLELDNQELNEQEIISRNRVIEKKDYVQVLFTNLAEMDEKLLQLRNRMTIYSREGRQLTELVENLEYEKEVKQESMQLIQEELESLELEKGEKQNMIIQIKKEIQEQNGQKDMLEIQYALTHSKNQQLKSLIGIDEALYKKLQIELEIQQKRDQSKYENMFVCNSTQTYYEVDQIEVLMDNLVAQTISKKELLKLKSECNFEIQKLFEQVKLYVQDNVNVRNLIQFQQILIQVLESENIIISEQIKSNKTLKTQIEEQSTFTLEQIDTIKNSSSLIELSINEHSLNIGDKKIPRQWIVDKYFDYNHQIYPLGILYIVYKVSLFQVITLALTGTKIIQLYSQI</sequence>
<dbReference type="GO" id="GO:0000785">
    <property type="term" value="C:chromatin"/>
    <property type="evidence" value="ECO:0007669"/>
    <property type="project" value="TreeGrafter"/>
</dbReference>
<dbReference type="GO" id="GO:0003682">
    <property type="term" value="F:chromatin binding"/>
    <property type="evidence" value="ECO:0007669"/>
    <property type="project" value="TreeGrafter"/>
</dbReference>
<reference evidence="2" key="1">
    <citation type="submission" date="2021-01" db="EMBL/GenBank/DDBJ databases">
        <authorList>
            <consortium name="Genoscope - CEA"/>
            <person name="William W."/>
        </authorList>
    </citation>
    <scope>NUCLEOTIDE SEQUENCE</scope>
</reference>
<feature type="coiled-coil region" evidence="1">
    <location>
        <begin position="821"/>
        <end position="910"/>
    </location>
</feature>
<feature type="coiled-coil region" evidence="1">
    <location>
        <begin position="936"/>
        <end position="977"/>
    </location>
</feature>
<dbReference type="PANTHER" id="PTHR43941">
    <property type="entry name" value="STRUCTURAL MAINTENANCE OF CHROMOSOMES PROTEIN 2"/>
    <property type="match status" value="1"/>
</dbReference>
<feature type="coiled-coil region" evidence="1">
    <location>
        <begin position="9"/>
        <end position="43"/>
    </location>
</feature>
<organism evidence="2 3">
    <name type="scientific">Paramecium sonneborni</name>
    <dbReference type="NCBI Taxonomy" id="65129"/>
    <lineage>
        <taxon>Eukaryota</taxon>
        <taxon>Sar</taxon>
        <taxon>Alveolata</taxon>
        <taxon>Ciliophora</taxon>
        <taxon>Intramacronucleata</taxon>
        <taxon>Oligohymenophorea</taxon>
        <taxon>Peniculida</taxon>
        <taxon>Parameciidae</taxon>
        <taxon>Paramecium</taxon>
    </lineage>
</organism>